<reference evidence="1" key="2">
    <citation type="submission" date="2016-10" db="EMBL/GenBank/DDBJ databases">
        <authorList>
            <person name="de Groot N.N."/>
        </authorList>
    </citation>
    <scope>NUCLEOTIDE SEQUENCE [LARGE SCALE GENOMIC DNA]</scope>
    <source>
        <strain evidence="1">ATCC 20501</strain>
    </source>
</reference>
<proteinExistence type="predicted"/>
<organism evidence="1 4">
    <name type="scientific">Saccharopolyspora kobensis</name>
    <dbReference type="NCBI Taxonomy" id="146035"/>
    <lineage>
        <taxon>Bacteria</taxon>
        <taxon>Bacillati</taxon>
        <taxon>Actinomycetota</taxon>
        <taxon>Actinomycetes</taxon>
        <taxon>Pseudonocardiales</taxon>
        <taxon>Pseudonocardiaceae</taxon>
        <taxon>Saccharopolyspora</taxon>
    </lineage>
</organism>
<dbReference type="EMBL" id="FOME01000003">
    <property type="protein sequence ID" value="SFD23491.1"/>
    <property type="molecule type" value="Genomic_DNA"/>
</dbReference>
<accession>A0A1H6ENX9</accession>
<evidence type="ECO:0000313" key="1">
    <source>
        <dbReference type="EMBL" id="SEG98716.1"/>
    </source>
</evidence>
<gene>
    <name evidence="1" type="ORF">SAMN02982929_07199</name>
    <name evidence="2" type="ORF">SAMN05216506_103169</name>
</gene>
<evidence type="ECO:0000313" key="3">
    <source>
        <dbReference type="Proteomes" id="UP000199690"/>
    </source>
</evidence>
<dbReference type="RefSeq" id="WP_093350590.1">
    <property type="nucleotide sequence ID" value="NZ_FNVB01000021.1"/>
</dbReference>
<dbReference type="Proteomes" id="UP000199690">
    <property type="component" value="Unassembled WGS sequence"/>
</dbReference>
<evidence type="ECO:0000313" key="2">
    <source>
        <dbReference type="EMBL" id="SFD23491.1"/>
    </source>
</evidence>
<sequence>MTSIAELIHLAAGELRECATAPTDLRTAHLRQAASLIVDIREQCEDPSGRGPDWTGKSRTYRDALASVYRQIEDEVPPKRLRQMKSQIRYHFSVIVRERIGDDIATLDLFGLRKESIKDTNRQAAEQQRALLETVGFLAEDTDSTNAAARLVHGALYLVKMAAEAGLADADQATREGIRNSLREIAQRLPELATAPTRIDLAREILQSIEPGCIRGFSGETRDELSALLVAITIESGRLQADLTGASRLTDLPTVS</sequence>
<evidence type="ECO:0000313" key="4">
    <source>
        <dbReference type="Proteomes" id="UP000236729"/>
    </source>
</evidence>
<dbReference type="AlphaFoldDB" id="A0A1H6ENX9"/>
<dbReference type="Proteomes" id="UP000236729">
    <property type="component" value="Unassembled WGS sequence"/>
</dbReference>
<reference evidence="3 4" key="1">
    <citation type="submission" date="2016-10" db="EMBL/GenBank/DDBJ databases">
        <authorList>
            <person name="Varghese N."/>
            <person name="Submissions S."/>
        </authorList>
    </citation>
    <scope>NUCLEOTIDE SEQUENCE [LARGE SCALE GENOMIC DNA]</scope>
    <source>
        <strain evidence="4">ATCC 20501</strain>
        <strain evidence="2 3">CGMCC 4.3529</strain>
    </source>
</reference>
<protein>
    <submittedName>
        <fullName evidence="1">Uncharacterized protein</fullName>
    </submittedName>
</protein>
<keyword evidence="3" id="KW-1185">Reference proteome</keyword>
<accession>A0A1I1QMY1</accession>
<name>A0A1H6ENX9_9PSEU</name>
<dbReference type="EMBL" id="FNVB01000021">
    <property type="protein sequence ID" value="SEG98716.1"/>
    <property type="molecule type" value="Genomic_DNA"/>
</dbReference>